<evidence type="ECO:0000313" key="1">
    <source>
        <dbReference type="EMBL" id="ROV99071.1"/>
    </source>
</evidence>
<gene>
    <name evidence="1" type="ORF">VMCG_06698</name>
</gene>
<dbReference type="AlphaFoldDB" id="A0A423W6U2"/>
<dbReference type="Proteomes" id="UP000283895">
    <property type="component" value="Unassembled WGS sequence"/>
</dbReference>
<name>A0A423W6U2_9PEZI</name>
<reference evidence="1 2" key="1">
    <citation type="submission" date="2015-09" db="EMBL/GenBank/DDBJ databases">
        <title>Host preference determinants of Valsa canker pathogens revealed by comparative genomics.</title>
        <authorList>
            <person name="Yin Z."/>
            <person name="Huang L."/>
        </authorList>
    </citation>
    <scope>NUCLEOTIDE SEQUENCE [LARGE SCALE GENOMIC DNA]</scope>
    <source>
        <strain evidence="1 2">03-1</strain>
    </source>
</reference>
<evidence type="ECO:0000313" key="2">
    <source>
        <dbReference type="Proteomes" id="UP000283895"/>
    </source>
</evidence>
<dbReference type="OrthoDB" id="5231012at2759"/>
<dbReference type="EMBL" id="LKEA01000024">
    <property type="protein sequence ID" value="ROV99071.1"/>
    <property type="molecule type" value="Genomic_DNA"/>
</dbReference>
<organism evidence="1 2">
    <name type="scientific">Cytospora schulzeri</name>
    <dbReference type="NCBI Taxonomy" id="448051"/>
    <lineage>
        <taxon>Eukaryota</taxon>
        <taxon>Fungi</taxon>
        <taxon>Dikarya</taxon>
        <taxon>Ascomycota</taxon>
        <taxon>Pezizomycotina</taxon>
        <taxon>Sordariomycetes</taxon>
        <taxon>Sordariomycetidae</taxon>
        <taxon>Diaporthales</taxon>
        <taxon>Cytosporaceae</taxon>
        <taxon>Cytospora</taxon>
    </lineage>
</organism>
<accession>A0A423W6U2</accession>
<proteinExistence type="predicted"/>
<keyword evidence="2" id="KW-1185">Reference proteome</keyword>
<comment type="caution">
    <text evidence="1">The sequence shown here is derived from an EMBL/GenBank/DDBJ whole genome shotgun (WGS) entry which is preliminary data.</text>
</comment>
<sequence>MSEQDPIPEQDRILRELEQILHFPAIISPSFVFFEGNDRLTPQNLTIGRALGALTLDEVPNVVTTWPPVAMNVYKILECCVIALPELSFTDDNLAVLDFQWLGLILSHLRHKHGNSLVKDRDGSILINEGVVFFVVSKYCLDNPYMRYNFHTMNALFQEDNNHPQLRRPGIVHRFHRINKVIHSIIKLRVRLLNPLDSSLVEAIRETEQAMVFLDAPEVSTRIIGLDGNNDVAEDVSYSFVMPSQAETVPYEVFLPHRMFDDLYHQGFPSGHETYSVEEEGYITSVTHAIKRSITWQTDWEEAPDLVDLWVATHDEGLLDHEEWDQGNWENIIGRFPPSFPEAVLSLYNWGRFREQPRIVQLMLWEVGHGPGPIIQVHEEPTDYVWISCVPESEEIDWSYGAMKRLLNNAEGPNNIPQADLSEASIRVEKLLRFPGVDASLNFFRPGVSVREIVIALRAIDENNIVAEDWVPVAERVFEVEQCCLLRAKELGFEVTTNG</sequence>
<protein>
    <submittedName>
        <fullName evidence="1">Uncharacterized protein</fullName>
    </submittedName>
</protein>